<proteinExistence type="predicted"/>
<organism evidence="1 2">
    <name type="scientific">Dendrobium nobile</name>
    <name type="common">Orchid</name>
    <dbReference type="NCBI Taxonomy" id="94219"/>
    <lineage>
        <taxon>Eukaryota</taxon>
        <taxon>Viridiplantae</taxon>
        <taxon>Streptophyta</taxon>
        <taxon>Embryophyta</taxon>
        <taxon>Tracheophyta</taxon>
        <taxon>Spermatophyta</taxon>
        <taxon>Magnoliopsida</taxon>
        <taxon>Liliopsida</taxon>
        <taxon>Asparagales</taxon>
        <taxon>Orchidaceae</taxon>
        <taxon>Epidendroideae</taxon>
        <taxon>Malaxideae</taxon>
        <taxon>Dendrobiinae</taxon>
        <taxon>Dendrobium</taxon>
    </lineage>
</organism>
<comment type="caution">
    <text evidence="1">The sequence shown here is derived from an EMBL/GenBank/DDBJ whole genome shotgun (WGS) entry which is preliminary data.</text>
</comment>
<dbReference type="AlphaFoldDB" id="A0A8T3BS61"/>
<gene>
    <name evidence="1" type="ORF">KFK09_007557</name>
</gene>
<keyword evidence="2" id="KW-1185">Reference proteome</keyword>
<dbReference type="EMBL" id="JAGYWB010000006">
    <property type="protein sequence ID" value="KAI0520092.1"/>
    <property type="molecule type" value="Genomic_DNA"/>
</dbReference>
<dbReference type="OrthoDB" id="665788at2759"/>
<protein>
    <submittedName>
        <fullName evidence="1">Uncharacterized protein</fullName>
    </submittedName>
</protein>
<evidence type="ECO:0000313" key="2">
    <source>
        <dbReference type="Proteomes" id="UP000829196"/>
    </source>
</evidence>
<evidence type="ECO:0000313" key="1">
    <source>
        <dbReference type="EMBL" id="KAI0520092.1"/>
    </source>
</evidence>
<sequence>MTSPLISSQELTGRDSDIVDILACQPPFNSSSSLTKELGGGGADPFKLLAEKFANMEEYFTGLLLPSLKAVCP</sequence>
<accession>A0A8T3BS61</accession>
<name>A0A8T3BS61_DENNO</name>
<reference evidence="1" key="1">
    <citation type="journal article" date="2022" name="Front. Genet.">
        <title>Chromosome-Scale Assembly of the Dendrobium nobile Genome Provides Insights Into the Molecular Mechanism of the Biosynthesis of the Medicinal Active Ingredient of Dendrobium.</title>
        <authorList>
            <person name="Xu Q."/>
            <person name="Niu S.-C."/>
            <person name="Li K.-L."/>
            <person name="Zheng P.-J."/>
            <person name="Zhang X.-J."/>
            <person name="Jia Y."/>
            <person name="Liu Y."/>
            <person name="Niu Y.-X."/>
            <person name="Yu L.-H."/>
            <person name="Chen D.-F."/>
            <person name="Zhang G.-Q."/>
        </authorList>
    </citation>
    <scope>NUCLEOTIDE SEQUENCE</scope>
    <source>
        <tissue evidence="1">Leaf</tissue>
    </source>
</reference>
<dbReference type="Proteomes" id="UP000829196">
    <property type="component" value="Unassembled WGS sequence"/>
</dbReference>